<evidence type="ECO:0000256" key="4">
    <source>
        <dbReference type="ARBA" id="ARBA00022692"/>
    </source>
</evidence>
<feature type="domain" description="ZipA C-terminal FtsZ-binding" evidence="11">
    <location>
        <begin position="232"/>
        <end position="362"/>
    </location>
</feature>
<feature type="compositionally biased region" description="Acidic residues" evidence="10">
    <location>
        <begin position="210"/>
        <end position="220"/>
    </location>
</feature>
<dbReference type="Proteomes" id="UP000198611">
    <property type="component" value="Unassembled WGS sequence"/>
</dbReference>
<feature type="compositionally biased region" description="Basic and acidic residues" evidence="10">
    <location>
        <begin position="49"/>
        <end position="64"/>
    </location>
</feature>
<sequence>MDALRWILLALGIALLAGIAWWGYRRRQQGDLDDLLDDTDWMEEIARQTRARRGEASGEQREPAPEELQEAFEEALHRDAPQEPPRVEPVAPPVSESPEEDLTGAVAGEGASEPARGARPEPEPQPEPAPEPAPTIETEPLFPEEPEPEPEPEPAPEPEPERAPEPEPSPRPEVRTEPPGRPGPEGEDETPTGIRTEPVAPHRRSAAPEPEPESEPEPEPEGERPPRPPGEDDLILALFVTAPEGSAFPGSALATALGEAGLRFGSMEIFHWYHAGGGAGEEPVFSVASMVEPGTLEKLDETFATPGLAFFCQLPGPRPGMESLEAMLAAARRVAYDLGGELLDERRSTLTDQTVGHLRDRVREHELHLRTARGGQ</sequence>
<dbReference type="GO" id="GO:0032153">
    <property type="term" value="C:cell division site"/>
    <property type="evidence" value="ECO:0007669"/>
    <property type="project" value="UniProtKB-UniRule"/>
</dbReference>
<keyword evidence="4 8" id="KW-0812">Transmembrane</keyword>
<dbReference type="PANTHER" id="PTHR38685">
    <property type="entry name" value="CELL DIVISION PROTEIN ZIPA"/>
    <property type="match status" value="1"/>
</dbReference>
<keyword evidence="5 8" id="KW-1133">Transmembrane helix</keyword>
<evidence type="ECO:0000259" key="11">
    <source>
        <dbReference type="SMART" id="SM00771"/>
    </source>
</evidence>
<accession>A0A1I1NI27</accession>
<evidence type="ECO:0000256" key="10">
    <source>
        <dbReference type="SAM" id="MobiDB-lite"/>
    </source>
</evidence>
<comment type="subcellular location">
    <subcellularLocation>
        <location evidence="8">Cell inner membrane</location>
        <topology evidence="8">Single-pass type I membrane protein</topology>
    </subcellularLocation>
    <text evidence="8">Localizes to the Z ring in an FtsZ-dependent manner.</text>
</comment>
<dbReference type="InterPro" id="IPR036765">
    <property type="entry name" value="ZipA_FtsZ-bd_C_sf"/>
</dbReference>
<proteinExistence type="inferred from homology"/>
<dbReference type="Gene3D" id="3.30.1400.10">
    <property type="entry name" value="ZipA, C-terminal FtsZ-binding domain"/>
    <property type="match status" value="1"/>
</dbReference>
<keyword evidence="13" id="KW-1185">Reference proteome</keyword>
<evidence type="ECO:0000256" key="5">
    <source>
        <dbReference type="ARBA" id="ARBA00022989"/>
    </source>
</evidence>
<evidence type="ECO:0000256" key="8">
    <source>
        <dbReference type="HAMAP-Rule" id="MF_00509"/>
    </source>
</evidence>
<feature type="compositionally biased region" description="Acidic residues" evidence="10">
    <location>
        <begin position="142"/>
        <end position="158"/>
    </location>
</feature>
<feature type="compositionally biased region" description="Basic and acidic residues" evidence="10">
    <location>
        <begin position="159"/>
        <end position="178"/>
    </location>
</feature>
<dbReference type="InterPro" id="IPR007449">
    <property type="entry name" value="ZipA_FtsZ-bd_C"/>
</dbReference>
<dbReference type="NCBIfam" id="TIGR02205">
    <property type="entry name" value="septum_zipA"/>
    <property type="match status" value="1"/>
</dbReference>
<comment type="function">
    <text evidence="8 9">Essential cell division protein that stabilizes the FtsZ protofilaments by cross-linking them and that serves as a cytoplasmic membrane anchor for the Z ring. Also required for the recruitment to the septal ring of downstream cell division proteins.</text>
</comment>
<evidence type="ECO:0000256" key="3">
    <source>
        <dbReference type="ARBA" id="ARBA00022618"/>
    </source>
</evidence>
<feature type="transmembrane region" description="Helical" evidence="8">
    <location>
        <begin position="6"/>
        <end position="24"/>
    </location>
</feature>
<dbReference type="GO" id="GO:0000917">
    <property type="term" value="P:division septum assembly"/>
    <property type="evidence" value="ECO:0007669"/>
    <property type="project" value="TreeGrafter"/>
</dbReference>
<feature type="compositionally biased region" description="Pro residues" evidence="10">
    <location>
        <begin position="123"/>
        <end position="133"/>
    </location>
</feature>
<feature type="region of interest" description="Disordered" evidence="10">
    <location>
        <begin position="49"/>
        <end position="232"/>
    </location>
</feature>
<evidence type="ECO:0000256" key="7">
    <source>
        <dbReference type="ARBA" id="ARBA00023306"/>
    </source>
</evidence>
<keyword evidence="2 8" id="KW-0997">Cell inner membrane</keyword>
<dbReference type="GO" id="GO:0005886">
    <property type="term" value="C:plasma membrane"/>
    <property type="evidence" value="ECO:0007669"/>
    <property type="project" value="UniProtKB-SubCell"/>
</dbReference>
<dbReference type="PANTHER" id="PTHR38685:SF1">
    <property type="entry name" value="CELL DIVISION PROTEIN ZIPA"/>
    <property type="match status" value="1"/>
</dbReference>
<dbReference type="InterPro" id="IPR011919">
    <property type="entry name" value="Cell_div_ZipA"/>
</dbReference>
<dbReference type="AlphaFoldDB" id="A0A1I1NI27"/>
<reference evidence="12 13" key="1">
    <citation type="submission" date="2016-10" db="EMBL/GenBank/DDBJ databases">
        <authorList>
            <person name="de Groot N.N."/>
        </authorList>
    </citation>
    <scope>NUCLEOTIDE SEQUENCE [LARGE SCALE GENOMIC DNA]</scope>
    <source>
        <strain evidence="12 13">HL3</strain>
    </source>
</reference>
<dbReference type="HAMAP" id="MF_00509">
    <property type="entry name" value="ZipA"/>
    <property type="match status" value="1"/>
</dbReference>
<dbReference type="GO" id="GO:0043093">
    <property type="term" value="P:FtsZ-dependent cytokinesis"/>
    <property type="evidence" value="ECO:0007669"/>
    <property type="project" value="UniProtKB-UniRule"/>
</dbReference>
<keyword evidence="6 8" id="KW-0472">Membrane</keyword>
<comment type="subunit">
    <text evidence="8">Interacts with FtsZ via their C-terminal domains.</text>
</comment>
<feature type="compositionally biased region" description="Basic and acidic residues" evidence="10">
    <location>
        <begin position="221"/>
        <end position="230"/>
    </location>
</feature>
<evidence type="ECO:0000256" key="9">
    <source>
        <dbReference type="RuleBase" id="RU003612"/>
    </source>
</evidence>
<keyword evidence="3 8" id="KW-0132">Cell division</keyword>
<dbReference type="SMART" id="SM00771">
    <property type="entry name" value="ZipA_C"/>
    <property type="match status" value="1"/>
</dbReference>
<dbReference type="SUPFAM" id="SSF64383">
    <property type="entry name" value="Cell-division protein ZipA, C-terminal domain"/>
    <property type="match status" value="1"/>
</dbReference>
<evidence type="ECO:0000313" key="13">
    <source>
        <dbReference type="Proteomes" id="UP000198611"/>
    </source>
</evidence>
<dbReference type="EMBL" id="FOMJ01000001">
    <property type="protein sequence ID" value="SFC93390.1"/>
    <property type="molecule type" value="Genomic_DNA"/>
</dbReference>
<organism evidence="12 13">
    <name type="scientific">Thiohalospira halophila DSM 15071</name>
    <dbReference type="NCBI Taxonomy" id="1123397"/>
    <lineage>
        <taxon>Bacteria</taxon>
        <taxon>Pseudomonadati</taxon>
        <taxon>Pseudomonadota</taxon>
        <taxon>Gammaproteobacteria</taxon>
        <taxon>Thiohalospirales</taxon>
        <taxon>Thiohalospiraceae</taxon>
        <taxon>Thiohalospira</taxon>
    </lineage>
</organism>
<evidence type="ECO:0000256" key="2">
    <source>
        <dbReference type="ARBA" id="ARBA00022519"/>
    </source>
</evidence>
<dbReference type="RefSeq" id="WP_093426834.1">
    <property type="nucleotide sequence ID" value="NZ_FOMJ01000001.1"/>
</dbReference>
<evidence type="ECO:0000256" key="6">
    <source>
        <dbReference type="ARBA" id="ARBA00023136"/>
    </source>
</evidence>
<keyword evidence="7 8" id="KW-0131">Cell cycle</keyword>
<protein>
    <recommendedName>
        <fullName evidence="8 9">Cell division protein ZipA</fullName>
    </recommendedName>
</protein>
<name>A0A1I1NI27_9GAMM</name>
<evidence type="ECO:0000256" key="1">
    <source>
        <dbReference type="ARBA" id="ARBA00022475"/>
    </source>
</evidence>
<dbReference type="Pfam" id="PF04354">
    <property type="entry name" value="ZipA_C"/>
    <property type="match status" value="1"/>
</dbReference>
<keyword evidence="1 8" id="KW-1003">Cell membrane</keyword>
<comment type="similarity">
    <text evidence="8 9">Belongs to the ZipA family.</text>
</comment>
<gene>
    <name evidence="8" type="primary">zipA</name>
    <name evidence="12" type="ORF">SAMN05660831_00139</name>
</gene>
<evidence type="ECO:0000313" key="12">
    <source>
        <dbReference type="EMBL" id="SFC93390.1"/>
    </source>
</evidence>
<dbReference type="OrthoDB" id="7054914at2"/>
<dbReference type="STRING" id="1123397.SAMN05660831_00139"/>